<organism evidence="2 3">
    <name type="scientific">Rangifer tarandus platyrhynchus</name>
    <name type="common">Svalbard reindeer</name>
    <dbReference type="NCBI Taxonomy" id="3082113"/>
    <lineage>
        <taxon>Eukaryota</taxon>
        <taxon>Metazoa</taxon>
        <taxon>Chordata</taxon>
        <taxon>Craniata</taxon>
        <taxon>Vertebrata</taxon>
        <taxon>Euteleostomi</taxon>
        <taxon>Mammalia</taxon>
        <taxon>Eutheria</taxon>
        <taxon>Laurasiatheria</taxon>
        <taxon>Artiodactyla</taxon>
        <taxon>Ruminantia</taxon>
        <taxon>Pecora</taxon>
        <taxon>Cervidae</taxon>
        <taxon>Odocoileinae</taxon>
        <taxon>Rangifer</taxon>
    </lineage>
</organism>
<name>A0ABN9A3E3_RANTA</name>
<dbReference type="EMBL" id="OX460343">
    <property type="protein sequence ID" value="CAI9180155.1"/>
    <property type="molecule type" value="Genomic_DNA"/>
</dbReference>
<proteinExistence type="predicted"/>
<keyword evidence="1" id="KW-0472">Membrane</keyword>
<dbReference type="Proteomes" id="UP001176941">
    <property type="component" value="Chromosome X"/>
</dbReference>
<evidence type="ECO:0000313" key="2">
    <source>
        <dbReference type="EMBL" id="CAI9180155.1"/>
    </source>
</evidence>
<sequence length="177" mass="19574">MWLDGEACGSSSVRSRWGRISFVGLLWFLDGYYCGVVFATVLELAAFHMLGSNPWLVHLVICLLVPGNHLSLLSGHHFDFLWLLNPSRFDSLFCSSAPSMAFTICSDIRLPSPPQRPVMESSPADSQASLWFFPGACGNFQIHSMYGKLGDTQESHDRTTFQDVAPPYMPIISGVPS</sequence>
<reference evidence="2" key="1">
    <citation type="submission" date="2023-04" db="EMBL/GenBank/DDBJ databases">
        <authorList>
            <consortium name="ELIXIR-Norway"/>
        </authorList>
    </citation>
    <scope>NUCLEOTIDE SEQUENCE [LARGE SCALE GENOMIC DNA]</scope>
</reference>
<feature type="transmembrane region" description="Helical" evidence="1">
    <location>
        <begin position="20"/>
        <end position="49"/>
    </location>
</feature>
<evidence type="ECO:0000313" key="3">
    <source>
        <dbReference type="Proteomes" id="UP001176941"/>
    </source>
</evidence>
<keyword evidence="3" id="KW-1185">Reference proteome</keyword>
<accession>A0ABN9A3E3</accession>
<keyword evidence="1" id="KW-0812">Transmembrane</keyword>
<protein>
    <submittedName>
        <fullName evidence="2">Uncharacterized protein</fullName>
    </submittedName>
</protein>
<evidence type="ECO:0000256" key="1">
    <source>
        <dbReference type="SAM" id="Phobius"/>
    </source>
</evidence>
<gene>
    <name evidence="2" type="ORF">MRATA1EN1_LOCUS29117</name>
</gene>
<keyword evidence="1" id="KW-1133">Transmembrane helix</keyword>